<dbReference type="InterPro" id="IPR036890">
    <property type="entry name" value="HATPase_C_sf"/>
</dbReference>
<keyword evidence="4" id="KW-1003">Cell membrane</keyword>
<dbReference type="SUPFAM" id="SSF47384">
    <property type="entry name" value="Homodimeric domain of signal transducing histidine kinase"/>
    <property type="match status" value="1"/>
</dbReference>
<feature type="domain" description="Histidine kinase" evidence="15">
    <location>
        <begin position="354"/>
        <end position="560"/>
    </location>
</feature>
<evidence type="ECO:0000256" key="2">
    <source>
        <dbReference type="ARBA" id="ARBA00004651"/>
    </source>
</evidence>
<evidence type="ECO:0000256" key="12">
    <source>
        <dbReference type="ARBA" id="ARBA00023012"/>
    </source>
</evidence>
<dbReference type="Gene3D" id="1.10.287.130">
    <property type="match status" value="1"/>
</dbReference>
<accession>D7DJS2</accession>
<proteinExistence type="predicted"/>
<dbReference type="SMART" id="SM00387">
    <property type="entry name" value="HATPase_c"/>
    <property type="match status" value="1"/>
</dbReference>
<evidence type="ECO:0000259" key="15">
    <source>
        <dbReference type="PROSITE" id="PS50109"/>
    </source>
</evidence>
<evidence type="ECO:0000256" key="5">
    <source>
        <dbReference type="ARBA" id="ARBA00022553"/>
    </source>
</evidence>
<dbReference type="PROSITE" id="PS50109">
    <property type="entry name" value="HIS_KIN"/>
    <property type="match status" value="1"/>
</dbReference>
<evidence type="ECO:0000313" key="17">
    <source>
        <dbReference type="Proteomes" id="UP000000383"/>
    </source>
</evidence>
<keyword evidence="11 14" id="KW-1133">Transmembrane helix</keyword>
<evidence type="ECO:0000256" key="4">
    <source>
        <dbReference type="ARBA" id="ARBA00022475"/>
    </source>
</evidence>
<evidence type="ECO:0000256" key="1">
    <source>
        <dbReference type="ARBA" id="ARBA00000085"/>
    </source>
</evidence>
<keyword evidence="17" id="KW-1185">Reference proteome</keyword>
<keyword evidence="6" id="KW-0808">Transferase</keyword>
<protein>
    <recommendedName>
        <fullName evidence="3">histidine kinase</fullName>
        <ecNumber evidence="3">2.7.13.3</ecNumber>
    </recommendedName>
</protein>
<name>D7DJS2_METV0</name>
<dbReference type="STRING" id="666681.M301_1911"/>
<reference evidence="16 17" key="2">
    <citation type="journal article" date="2011" name="J. Bacteriol.">
        <title>Genomes of three methylotrophs from a single niche uncover genetic and metabolic divergence of Methylophilaceae.</title>
        <authorList>
            <person name="Lapidus A."/>
            <person name="Clum A."/>
            <person name="Labutti K."/>
            <person name="Kaluzhnaya M.G."/>
            <person name="Lim S."/>
            <person name="Beck D.A."/>
            <person name="Glavina Del Rio T."/>
            <person name="Nolan M."/>
            <person name="Mavromatis K."/>
            <person name="Huntemann M."/>
            <person name="Lucas S."/>
            <person name="Lidstrom M.E."/>
            <person name="Ivanova N."/>
            <person name="Chistoserdova L."/>
        </authorList>
    </citation>
    <scope>NUCLEOTIDE SEQUENCE [LARGE SCALE GENOMIC DNA]</scope>
    <source>
        <strain evidence="16 17">301</strain>
    </source>
</reference>
<dbReference type="GO" id="GO:0000155">
    <property type="term" value="F:phosphorelay sensor kinase activity"/>
    <property type="evidence" value="ECO:0007669"/>
    <property type="project" value="InterPro"/>
</dbReference>
<dbReference type="EC" id="2.7.13.3" evidence="3"/>
<dbReference type="Pfam" id="PF02743">
    <property type="entry name" value="dCache_1"/>
    <property type="match status" value="1"/>
</dbReference>
<evidence type="ECO:0000256" key="13">
    <source>
        <dbReference type="ARBA" id="ARBA00023136"/>
    </source>
</evidence>
<dbReference type="Gene3D" id="3.30.565.10">
    <property type="entry name" value="Histidine kinase-like ATPase, C-terminal domain"/>
    <property type="match status" value="1"/>
</dbReference>
<dbReference type="Pfam" id="PF00512">
    <property type="entry name" value="HisKA"/>
    <property type="match status" value="1"/>
</dbReference>
<dbReference type="InterPro" id="IPR005467">
    <property type="entry name" value="His_kinase_dom"/>
</dbReference>
<dbReference type="AlphaFoldDB" id="D7DJS2"/>
<comment type="catalytic activity">
    <reaction evidence="1">
        <text>ATP + protein L-histidine = ADP + protein N-phospho-L-histidine.</text>
        <dbReference type="EC" id="2.7.13.3"/>
    </reaction>
</comment>
<feature type="transmembrane region" description="Helical" evidence="14">
    <location>
        <begin position="257"/>
        <end position="280"/>
    </location>
</feature>
<dbReference type="CDD" id="cd00075">
    <property type="entry name" value="HATPase"/>
    <property type="match status" value="1"/>
</dbReference>
<dbReference type="Gene3D" id="6.10.340.10">
    <property type="match status" value="1"/>
</dbReference>
<dbReference type="SMART" id="SM00388">
    <property type="entry name" value="HisKA"/>
    <property type="match status" value="1"/>
</dbReference>
<keyword evidence="12" id="KW-0902">Two-component regulatory system</keyword>
<evidence type="ECO:0000256" key="14">
    <source>
        <dbReference type="SAM" id="Phobius"/>
    </source>
</evidence>
<keyword evidence="8" id="KW-0547">Nucleotide-binding</keyword>
<evidence type="ECO:0000256" key="3">
    <source>
        <dbReference type="ARBA" id="ARBA00012438"/>
    </source>
</evidence>
<keyword evidence="9 16" id="KW-0418">Kinase</keyword>
<evidence type="ECO:0000256" key="11">
    <source>
        <dbReference type="ARBA" id="ARBA00022989"/>
    </source>
</evidence>
<dbReference type="KEGG" id="meh:M301_1911"/>
<dbReference type="EMBL" id="CP002056">
    <property type="protein sequence ID" value="ADI30283.1"/>
    <property type="molecule type" value="Genomic_DNA"/>
</dbReference>
<dbReference type="GO" id="GO:0005886">
    <property type="term" value="C:plasma membrane"/>
    <property type="evidence" value="ECO:0007669"/>
    <property type="project" value="UniProtKB-SubCell"/>
</dbReference>
<dbReference type="InterPro" id="IPR003661">
    <property type="entry name" value="HisK_dim/P_dom"/>
</dbReference>
<evidence type="ECO:0000256" key="6">
    <source>
        <dbReference type="ARBA" id="ARBA00022679"/>
    </source>
</evidence>
<dbReference type="PRINTS" id="PR00344">
    <property type="entry name" value="BCTRLSENSOR"/>
</dbReference>
<dbReference type="InterPro" id="IPR033479">
    <property type="entry name" value="dCache_1"/>
</dbReference>
<comment type="subcellular location">
    <subcellularLocation>
        <location evidence="2">Cell membrane</location>
        <topology evidence="2">Multi-pass membrane protein</topology>
    </subcellularLocation>
</comment>
<evidence type="ECO:0000313" key="16">
    <source>
        <dbReference type="EMBL" id="ADI30283.1"/>
    </source>
</evidence>
<dbReference type="Proteomes" id="UP000000383">
    <property type="component" value="Chromosome"/>
</dbReference>
<organism evidence="16 17">
    <name type="scientific">Methylotenera versatilis (strain 301)</name>
    <dbReference type="NCBI Taxonomy" id="666681"/>
    <lineage>
        <taxon>Bacteria</taxon>
        <taxon>Pseudomonadati</taxon>
        <taxon>Pseudomonadota</taxon>
        <taxon>Betaproteobacteria</taxon>
        <taxon>Nitrosomonadales</taxon>
        <taxon>Methylophilaceae</taxon>
        <taxon>Methylotenera</taxon>
    </lineage>
</organism>
<dbReference type="InterPro" id="IPR004358">
    <property type="entry name" value="Sig_transdc_His_kin-like_C"/>
</dbReference>
<dbReference type="PANTHER" id="PTHR43065:SF10">
    <property type="entry name" value="PEROXIDE STRESS-ACTIVATED HISTIDINE KINASE MAK3"/>
    <property type="match status" value="1"/>
</dbReference>
<dbReference type="SUPFAM" id="SSF55874">
    <property type="entry name" value="ATPase domain of HSP90 chaperone/DNA topoisomerase II/histidine kinase"/>
    <property type="match status" value="1"/>
</dbReference>
<dbReference type="InterPro" id="IPR003594">
    <property type="entry name" value="HATPase_dom"/>
</dbReference>
<evidence type="ECO:0000256" key="7">
    <source>
        <dbReference type="ARBA" id="ARBA00022692"/>
    </source>
</evidence>
<keyword evidence="13 14" id="KW-0472">Membrane</keyword>
<keyword evidence="5" id="KW-0597">Phosphoprotein</keyword>
<dbReference type="CDD" id="cd00082">
    <property type="entry name" value="HisKA"/>
    <property type="match status" value="1"/>
</dbReference>
<dbReference type="InterPro" id="IPR036097">
    <property type="entry name" value="HisK_dim/P_sf"/>
</dbReference>
<dbReference type="PANTHER" id="PTHR43065">
    <property type="entry name" value="SENSOR HISTIDINE KINASE"/>
    <property type="match status" value="1"/>
</dbReference>
<evidence type="ECO:0000256" key="8">
    <source>
        <dbReference type="ARBA" id="ARBA00022741"/>
    </source>
</evidence>
<dbReference type="OrthoDB" id="224978at2"/>
<dbReference type="HOGENOM" id="CLU_475531_0_0_4"/>
<dbReference type="GO" id="GO:0005524">
    <property type="term" value="F:ATP binding"/>
    <property type="evidence" value="ECO:0007669"/>
    <property type="project" value="UniProtKB-KW"/>
</dbReference>
<dbReference type="eggNOG" id="COG4191">
    <property type="taxonomic scope" value="Bacteria"/>
</dbReference>
<evidence type="ECO:0000256" key="10">
    <source>
        <dbReference type="ARBA" id="ARBA00022840"/>
    </source>
</evidence>
<dbReference type="Pfam" id="PF02518">
    <property type="entry name" value="HATPase_c"/>
    <property type="match status" value="1"/>
</dbReference>
<reference evidence="17" key="1">
    <citation type="submission" date="2010-05" db="EMBL/GenBank/DDBJ databases">
        <title>Complete sequence of Methylotenera sp. 301.</title>
        <authorList>
            <person name="Lucas S."/>
            <person name="Copeland A."/>
            <person name="Lapidus A."/>
            <person name="Cheng J.-F."/>
            <person name="Bruce D."/>
            <person name="Goodwin L."/>
            <person name="Pitluck S."/>
            <person name="Clum A."/>
            <person name="Land M."/>
            <person name="Hauser L."/>
            <person name="Kyrpides N."/>
            <person name="Ivanova N."/>
            <person name="Chistoservova L."/>
            <person name="Kalyuzhnaya M."/>
            <person name="Woyke T."/>
        </authorList>
    </citation>
    <scope>NUCLEOTIDE SEQUENCE [LARGE SCALE GENOMIC DNA]</scope>
    <source>
        <strain evidence="17">301</strain>
    </source>
</reference>
<keyword evidence="7 14" id="KW-0812">Transmembrane</keyword>
<dbReference type="RefSeq" id="WP_013148595.1">
    <property type="nucleotide sequence ID" value="NC_014207.1"/>
</dbReference>
<gene>
    <name evidence="16" type="ordered locus">M301_1911</name>
</gene>
<evidence type="ECO:0000256" key="9">
    <source>
        <dbReference type="ARBA" id="ARBA00022777"/>
    </source>
</evidence>
<keyword evidence="10" id="KW-0067">ATP-binding</keyword>
<sequence>MLRKALPIRFILLGAFLLVGLLPTMLVTGMAFFEARGALKTEIKHDTQTRATATVDEIDRIMFERLHNTASWSQLEIMQDVRIDDLDKRLSKFLSDLKYSYHDIYHELYVVDNKGIVIASSNAESIGKQSPHYSDWLSTKIQGNNIHIAPIMQEQLKISADIKDAFDGNKLGTLVTVFNWSQITNILEGAVSGRSGAALLDGNNKVLSMTTHWSDIQTKEKLSTSSKSKGYQGYNGFKWHVVIAEYRLDALAPIQQMAYIFIGLLIATIILASLIAFPVATALTQPLVKLTAFANNFIREPSNALPPSTSNLVEPVEITALSNAFSKMINDLERSKENLTRAAKLAVVGEMAAAMSHEVRTPLGILRSSAQVLLREPNISEEGHEVCGFIISETERLNKLVSALIDSARPRLPDFKHTDLAELAQQCVAMLRMQAENKKIELICEANEKAIALCDVEQITQVLLNLLLNAIQVLQDNGKIILKVTSSIDQVLITVSDNGPGIPVEHRNQVFEPFFSKRRGGIGLGLAIVKQIVMANHGNISVHQSNLGGAEFRLQLPVDIAV</sequence>